<dbReference type="GO" id="GO:0046872">
    <property type="term" value="F:metal ion binding"/>
    <property type="evidence" value="ECO:0007669"/>
    <property type="project" value="UniProtKB-KW"/>
</dbReference>
<evidence type="ECO:0000313" key="13">
    <source>
        <dbReference type="EMBL" id="RDB24163.1"/>
    </source>
</evidence>
<dbReference type="OrthoDB" id="1920326at2759"/>
<feature type="region of interest" description="Disordered" evidence="10">
    <location>
        <begin position="177"/>
        <end position="211"/>
    </location>
</feature>
<dbReference type="STRING" id="39966.A0A369JWY5"/>
<evidence type="ECO:0000259" key="11">
    <source>
        <dbReference type="Pfam" id="PF01612"/>
    </source>
</evidence>
<feature type="region of interest" description="Disordered" evidence="10">
    <location>
        <begin position="91"/>
        <end position="134"/>
    </location>
</feature>
<protein>
    <recommendedName>
        <fullName evidence="8">3'-5' exonuclease</fullName>
    </recommendedName>
    <alternativeName>
        <fullName evidence="9">Werner Syndrome-like exonuclease</fullName>
    </alternativeName>
</protein>
<dbReference type="InterPro" id="IPR012337">
    <property type="entry name" value="RNaseH-like_sf"/>
</dbReference>
<dbReference type="InterPro" id="IPR017956">
    <property type="entry name" value="AT_hook_DNA-bd_motif"/>
</dbReference>
<reference evidence="13" key="1">
    <citation type="submission" date="2018-04" db="EMBL/GenBank/DDBJ databases">
        <title>Whole genome sequencing of Hypsizygus marmoreus.</title>
        <authorList>
            <person name="Choi I.-G."/>
            <person name="Min B."/>
            <person name="Kim J.-G."/>
            <person name="Kim S."/>
            <person name="Oh Y.-L."/>
            <person name="Kong W.-S."/>
            <person name="Park H."/>
            <person name="Jeong J."/>
            <person name="Song E.-S."/>
        </authorList>
    </citation>
    <scope>NUCLEOTIDE SEQUENCE [LARGE SCALE GENOMIC DNA]</scope>
    <source>
        <strain evidence="13">51987-8</strain>
    </source>
</reference>
<evidence type="ECO:0000256" key="2">
    <source>
        <dbReference type="ARBA" id="ARBA00022722"/>
    </source>
</evidence>
<evidence type="ECO:0000313" key="14">
    <source>
        <dbReference type="Proteomes" id="UP000076154"/>
    </source>
</evidence>
<organism evidence="13 14">
    <name type="scientific">Hypsizygus marmoreus</name>
    <name type="common">White beech mushroom</name>
    <name type="synonym">Agaricus marmoreus</name>
    <dbReference type="NCBI Taxonomy" id="39966"/>
    <lineage>
        <taxon>Eukaryota</taxon>
        <taxon>Fungi</taxon>
        <taxon>Dikarya</taxon>
        <taxon>Basidiomycota</taxon>
        <taxon>Agaricomycotina</taxon>
        <taxon>Agaricomycetes</taxon>
        <taxon>Agaricomycetidae</taxon>
        <taxon>Agaricales</taxon>
        <taxon>Tricholomatineae</taxon>
        <taxon>Lyophyllaceae</taxon>
        <taxon>Hypsizygus</taxon>
    </lineage>
</organism>
<evidence type="ECO:0000256" key="7">
    <source>
        <dbReference type="ARBA" id="ARBA00023242"/>
    </source>
</evidence>
<dbReference type="PANTHER" id="PTHR13620:SF109">
    <property type="entry name" value="3'-5' EXONUCLEASE"/>
    <property type="match status" value="1"/>
</dbReference>
<evidence type="ECO:0000256" key="5">
    <source>
        <dbReference type="ARBA" id="ARBA00022839"/>
    </source>
</evidence>
<name>A0A369JWY5_HYPMA</name>
<feature type="domain" description="DUF6729" evidence="12">
    <location>
        <begin position="339"/>
        <end position="513"/>
    </location>
</feature>
<dbReference type="InterPro" id="IPR036397">
    <property type="entry name" value="RNaseH_sf"/>
</dbReference>
<evidence type="ECO:0000256" key="8">
    <source>
        <dbReference type="ARBA" id="ARBA00040531"/>
    </source>
</evidence>
<proteinExistence type="predicted"/>
<dbReference type="InterPro" id="IPR051132">
    <property type="entry name" value="3-5_Exonuclease_domain"/>
</dbReference>
<keyword evidence="4" id="KW-0378">Hydrolase</keyword>
<comment type="subcellular location">
    <subcellularLocation>
        <location evidence="1">Nucleus</location>
    </subcellularLocation>
</comment>
<keyword evidence="6" id="KW-0460">Magnesium</keyword>
<keyword evidence="2" id="KW-0540">Nuclease</keyword>
<dbReference type="SUPFAM" id="SSF53098">
    <property type="entry name" value="Ribonuclease H-like"/>
    <property type="match status" value="1"/>
</dbReference>
<feature type="region of interest" description="Disordered" evidence="10">
    <location>
        <begin position="1556"/>
        <end position="1583"/>
    </location>
</feature>
<evidence type="ECO:0000256" key="6">
    <source>
        <dbReference type="ARBA" id="ARBA00022842"/>
    </source>
</evidence>
<dbReference type="EMBL" id="LUEZ02000045">
    <property type="protein sequence ID" value="RDB24163.1"/>
    <property type="molecule type" value="Genomic_DNA"/>
</dbReference>
<feature type="region of interest" description="Disordered" evidence="10">
    <location>
        <begin position="1009"/>
        <end position="1039"/>
    </location>
</feature>
<keyword evidence="3" id="KW-0479">Metal-binding</keyword>
<dbReference type="InterPro" id="IPR002562">
    <property type="entry name" value="3'-5'_exonuclease_dom"/>
</dbReference>
<dbReference type="InterPro" id="IPR046616">
    <property type="entry name" value="DUF6729"/>
</dbReference>
<evidence type="ECO:0000256" key="3">
    <source>
        <dbReference type="ARBA" id="ARBA00022723"/>
    </source>
</evidence>
<dbReference type="InParanoid" id="A0A369JWY5"/>
<dbReference type="Gene3D" id="3.30.420.10">
    <property type="entry name" value="Ribonuclease H-like superfamily/Ribonuclease H"/>
    <property type="match status" value="1"/>
</dbReference>
<evidence type="ECO:0000256" key="4">
    <source>
        <dbReference type="ARBA" id="ARBA00022801"/>
    </source>
</evidence>
<dbReference type="Proteomes" id="UP000076154">
    <property type="component" value="Unassembled WGS sequence"/>
</dbReference>
<keyword evidence="14" id="KW-1185">Reference proteome</keyword>
<comment type="caution">
    <text evidence="13">The sequence shown here is derived from an EMBL/GenBank/DDBJ whole genome shotgun (WGS) entry which is preliminary data.</text>
</comment>
<keyword evidence="5" id="KW-0269">Exonuclease</keyword>
<feature type="compositionally biased region" description="Polar residues" evidence="10">
    <location>
        <begin position="187"/>
        <end position="205"/>
    </location>
</feature>
<feature type="compositionally biased region" description="Polar residues" evidence="10">
    <location>
        <begin position="1557"/>
        <end position="1571"/>
    </location>
</feature>
<dbReference type="GO" id="GO:0005634">
    <property type="term" value="C:nucleus"/>
    <property type="evidence" value="ECO:0007669"/>
    <property type="project" value="UniProtKB-SubCell"/>
</dbReference>
<gene>
    <name evidence="13" type="ORF">Hypma_008619</name>
</gene>
<evidence type="ECO:0000259" key="12">
    <source>
        <dbReference type="Pfam" id="PF20499"/>
    </source>
</evidence>
<dbReference type="GO" id="GO:0008408">
    <property type="term" value="F:3'-5' exonuclease activity"/>
    <property type="evidence" value="ECO:0007669"/>
    <property type="project" value="InterPro"/>
</dbReference>
<feature type="compositionally biased region" description="Acidic residues" evidence="10">
    <location>
        <begin position="55"/>
        <end position="72"/>
    </location>
</feature>
<dbReference type="SMART" id="SM00384">
    <property type="entry name" value="AT_hook"/>
    <property type="match status" value="2"/>
</dbReference>
<dbReference type="PANTHER" id="PTHR13620">
    <property type="entry name" value="3-5 EXONUCLEASE"/>
    <property type="match status" value="1"/>
</dbReference>
<dbReference type="GO" id="GO:0003677">
    <property type="term" value="F:DNA binding"/>
    <property type="evidence" value="ECO:0007669"/>
    <property type="project" value="InterPro"/>
</dbReference>
<feature type="compositionally biased region" description="Low complexity" evidence="10">
    <location>
        <begin position="100"/>
        <end position="118"/>
    </location>
</feature>
<sequence>MPSIFDAPSKPRGRPKGSKDKLGPRPFGARPRGRPKKQDQSTPELAEQPSPTGADEADTDDEGDEYGFDDLPQDYLHQVDLVEQEALKKLGKASTVSTVEPAASAEPSTSAALPPTALQRCSSPPISASARDVHGDGLSLPEENPEVLTDLPISQHAGTCPPLPVATVRPCSPLREARTAARTPARCSSNPRSTPTMPTAHSTASAAVPPTPDMTLGPTVPTVAATSSSVLLQELRDAASHSKRQPFFTSRATFTFEDDSDDSDAMESQNDEDLPAGRTDEVVLKFNLTFSFTAWFKKPKYMPDWLYRYFGDIVGPMILAKKGRKLLKPSVFENKTSSPSSFWIQPPEPTILLSQHRFDPPTLFRPRVFLWLPHFFVDVLRCPRCSHGVLEKNGALTPHRVTDVDDNFYIVAWAYYCCKGCKAHFHGWSQKFLSSLPAYLCLSFPATLSHKAGLSRNVISQLRVGNQHKMGPNGVRSLLLEMHTLRYNILHTQYLEAVFELVRGHQVEVDNVQSSLHAYLAEQIPSFGNFSDAQKYAGFVPTEHYLSEMMNKVIESEEHDADQHTACLEPDQIAIDDSHKVNKHIAKVDGVAIFGALWSCMTSKYLRGQTLTHTKSHEERIGPLFGIGKSVVLYGFRGPSQAFSDDPTKDKQLLHTAFPTLAEGLTPIAAAYGLTPLELPTGLQVLFLSTTDLVETVISSLIAPLDINPEAHLCVSLDAEWNVSRRVGVSIIQIAPHSQPSIIFVIPIHKFGNTLPPSLLRLLISNRVFKIGSAIKGDLTRLKKQFPQLATQQTFNVIDLKEYCIERGIIGRKDSGTLDKLVEKVLCMFLAKDELLRRTEEWEVRTLRPELLQYAALDVFASRTVFEKASEVAPLDRVKFDSPPGTLIALLIQEGGDVAAYGKISAVQPTSLGKIRVKTPTKSRLVVDIDSVLNPAAAAILHLLPYGSPGRTKTGALTLGQLQAASSSTPSFQVVAPLTLLEFDSRQISNSSPPPSLVIASSSTSTCHAATLPPSPAISQSVSAPDVELPFDESDVEEDLPEEHDDDLVDLQMLEANSWVQEQETGKEKSLHEPNHATSDILETLQNLVEHPPDAFEEFTRVKKDLFHAFHMIPISINHGMRPAFLRALRDHIMCWDPVARATVDETCRRVFKLSFDEMLIRRPRFIAERTPRYVPQPSVLVPAIQHVYRTFGNALDAKTGLPLFNKQAWQKADAVLELARQGYLSDIEGVVLYERYKVDQYGLQRWKCLRGTNNVEGGPHGDIYRKFGALHAGPRLTVNCLTDHRTWYNLQAYASHLFGVNWDYHHNLGLINRTSFLLNYLSDMVDGASAYADWINGDLYERTSEQFGICTFPESLRVRLSMEPYTDHSSEQLPLNKTLPPTTLEARRYFFSKIRDFAALASADGKGKINYEAFAQEWNRTANGKDRFYVTTEVLSAYAKSWEKTSNIRASQELISDQMGLIQETRDAFSAPHLPFPSYLTATPQSSHPSQGVIDIDIDRDEPIPQSLSTCLAVSRPSAIQLPTAPTVIPTMHQARLFCGSAITLDIEEAREITETQEPIQVSTSESQPLPHSRLEPPPQKSVQVPLRHRLMHLQQDKSHEAHRPHRCSTTRGHPRNVDAWFLPRKGSDLQSVPVADVAFLHAQEAATSSIVRCHARCLVKSVVIQKVVVV</sequence>
<evidence type="ECO:0000256" key="9">
    <source>
        <dbReference type="ARBA" id="ARBA00042761"/>
    </source>
</evidence>
<dbReference type="Pfam" id="PF01612">
    <property type="entry name" value="DNA_pol_A_exo1"/>
    <property type="match status" value="1"/>
</dbReference>
<dbReference type="Pfam" id="PF20499">
    <property type="entry name" value="DUF6729"/>
    <property type="match status" value="1"/>
</dbReference>
<keyword evidence="7" id="KW-0539">Nucleus</keyword>
<evidence type="ECO:0000256" key="1">
    <source>
        <dbReference type="ARBA" id="ARBA00004123"/>
    </source>
</evidence>
<accession>A0A369JWY5</accession>
<feature type="domain" description="3'-5' exonuclease" evidence="11">
    <location>
        <begin position="711"/>
        <end position="868"/>
    </location>
</feature>
<feature type="region of interest" description="Disordered" evidence="10">
    <location>
        <begin position="1"/>
        <end position="74"/>
    </location>
</feature>
<evidence type="ECO:0000256" key="10">
    <source>
        <dbReference type="SAM" id="MobiDB-lite"/>
    </source>
</evidence>
<dbReference type="GO" id="GO:0006139">
    <property type="term" value="P:nucleobase-containing compound metabolic process"/>
    <property type="evidence" value="ECO:0007669"/>
    <property type="project" value="InterPro"/>
</dbReference>
<feature type="compositionally biased region" description="Acidic residues" evidence="10">
    <location>
        <begin position="1029"/>
        <end position="1039"/>
    </location>
</feature>